<dbReference type="PANTHER" id="PTHR40590">
    <property type="entry name" value="CYTOPLASMIC PROTEIN-RELATED"/>
    <property type="match status" value="1"/>
</dbReference>
<feature type="chain" id="PRO_5024432266" evidence="1">
    <location>
        <begin position="20"/>
        <end position="291"/>
    </location>
</feature>
<evidence type="ECO:0000256" key="1">
    <source>
        <dbReference type="SAM" id="SignalP"/>
    </source>
</evidence>
<dbReference type="Proteomes" id="UP000323426">
    <property type="component" value="Unassembled WGS sequence"/>
</dbReference>
<keyword evidence="1" id="KW-0732">Signal</keyword>
<dbReference type="InterPro" id="IPR047111">
    <property type="entry name" value="YbaP-like"/>
</dbReference>
<feature type="signal peptide" evidence="1">
    <location>
        <begin position="1"/>
        <end position="19"/>
    </location>
</feature>
<dbReference type="InterPro" id="IPR002816">
    <property type="entry name" value="TraB/PrgY/GumN_fam"/>
</dbReference>
<name>A0A5M6DS88_9BACT</name>
<dbReference type="PANTHER" id="PTHR40590:SF1">
    <property type="entry name" value="CYTOPLASMIC PROTEIN"/>
    <property type="match status" value="1"/>
</dbReference>
<evidence type="ECO:0000313" key="2">
    <source>
        <dbReference type="EMBL" id="KAA5549040.1"/>
    </source>
</evidence>
<evidence type="ECO:0000313" key="3">
    <source>
        <dbReference type="Proteomes" id="UP000323426"/>
    </source>
</evidence>
<dbReference type="AlphaFoldDB" id="A0A5M6DS88"/>
<dbReference type="RefSeq" id="WP_150086036.1">
    <property type="nucleotide sequence ID" value="NZ_VWSF01000001.1"/>
</dbReference>
<reference evidence="2 3" key="1">
    <citation type="submission" date="2019-09" db="EMBL/GenBank/DDBJ databases">
        <title>Genome sequence and assembly of Adhaeribacter sp.</title>
        <authorList>
            <person name="Chhetri G."/>
        </authorList>
    </citation>
    <scope>NUCLEOTIDE SEQUENCE [LARGE SCALE GENOMIC DNA]</scope>
    <source>
        <strain evidence="2 3">DK36</strain>
    </source>
</reference>
<organism evidence="2 3">
    <name type="scientific">Adhaeribacter rhizoryzae</name>
    <dbReference type="NCBI Taxonomy" id="2607907"/>
    <lineage>
        <taxon>Bacteria</taxon>
        <taxon>Pseudomonadati</taxon>
        <taxon>Bacteroidota</taxon>
        <taxon>Cytophagia</taxon>
        <taxon>Cytophagales</taxon>
        <taxon>Hymenobacteraceae</taxon>
        <taxon>Adhaeribacter</taxon>
    </lineage>
</organism>
<sequence>MQRVLLVFTLVLVASVLQAQNMPKTILWKVSKPGSKNESFLFGTFHEVSPFFFNSLPNAVSKLQQSNILFVEERMAAAKALLPEEQPLWNYNRWKKTLSQAQAQIFTDFVNKAEDSSYYKLDPLLLTLTTSRLYLTNFCNTDPVLSELMDHYIEKLAIKQQKQIYSLDGNQNAMLHQEAKRFSAPEDSMYATYAIHFMKSMLNNDTTSCQIVSAYKKFDLNYELNLDITRSASHSPLLIERNTKWTQILDKAFAANNCFVAVGVRHLFYKQGLIQQLRTLGYQVTPVPTAQ</sequence>
<protein>
    <submittedName>
        <fullName evidence="2">TraB/GumN family protein</fullName>
    </submittedName>
</protein>
<comment type="caution">
    <text evidence="2">The sequence shown here is derived from an EMBL/GenBank/DDBJ whole genome shotgun (WGS) entry which is preliminary data.</text>
</comment>
<dbReference type="Pfam" id="PF01963">
    <property type="entry name" value="TraB_PrgY_gumN"/>
    <property type="match status" value="1"/>
</dbReference>
<keyword evidence="3" id="KW-1185">Reference proteome</keyword>
<proteinExistence type="predicted"/>
<gene>
    <name evidence="2" type="ORF">F0145_00090</name>
</gene>
<dbReference type="CDD" id="cd14789">
    <property type="entry name" value="Tiki"/>
    <property type="match status" value="1"/>
</dbReference>
<accession>A0A5M6DS88</accession>
<dbReference type="EMBL" id="VWSF01000001">
    <property type="protein sequence ID" value="KAA5549040.1"/>
    <property type="molecule type" value="Genomic_DNA"/>
</dbReference>